<dbReference type="InterPro" id="IPR029058">
    <property type="entry name" value="AB_hydrolase_fold"/>
</dbReference>
<dbReference type="InterPro" id="IPR051044">
    <property type="entry name" value="MAG_DAG_Lipase"/>
</dbReference>
<dbReference type="Pfam" id="PF12146">
    <property type="entry name" value="Hydrolase_4"/>
    <property type="match status" value="1"/>
</dbReference>
<reference evidence="2 3" key="1">
    <citation type="journal article" date="2018" name="Front. Microbiol.">
        <title>Phylogeny of Vibrio vulnificus from the Analysis of the Core-Genome: Implications for Intra-Species Taxonomy.</title>
        <authorList>
            <person name="Roig F.J."/>
            <person name="Gonzalez-Candelas F."/>
            <person name="Sanjuan E."/>
            <person name="Fouz B."/>
            <person name="Feil E.J."/>
            <person name="Llorens C."/>
            <person name="Baker-Austin C."/>
            <person name="Oliver J.D."/>
            <person name="Danin-Poleg Y."/>
            <person name="Gibas C.J."/>
            <person name="Kashi Y."/>
            <person name="Gulig P.A."/>
            <person name="Morrison S.S."/>
            <person name="Amaro C."/>
        </authorList>
    </citation>
    <scope>NUCLEOTIDE SEQUENCE [LARGE SCALE GENOMIC DNA]</scope>
    <source>
        <strain evidence="2 3">CECT4608</strain>
    </source>
</reference>
<dbReference type="PANTHER" id="PTHR11614">
    <property type="entry name" value="PHOSPHOLIPASE-RELATED"/>
    <property type="match status" value="1"/>
</dbReference>
<dbReference type="InterPro" id="IPR022742">
    <property type="entry name" value="Hydrolase_4"/>
</dbReference>
<comment type="caution">
    <text evidence="2">The sequence shown here is derived from an EMBL/GenBank/DDBJ whole genome shotgun (WGS) entry which is preliminary data.</text>
</comment>
<dbReference type="Proteomes" id="UP000237466">
    <property type="component" value="Unassembled WGS sequence"/>
</dbReference>
<feature type="domain" description="Serine aminopeptidase S33" evidence="1">
    <location>
        <begin position="53"/>
        <end position="310"/>
    </location>
</feature>
<accession>A0A2S3RU11</accession>
<protein>
    <submittedName>
        <fullName evidence="2">Lysophospholipase</fullName>
    </submittedName>
</protein>
<name>A0A2S3RU11_VIBVL</name>
<evidence type="ECO:0000313" key="3">
    <source>
        <dbReference type="Proteomes" id="UP000237466"/>
    </source>
</evidence>
<evidence type="ECO:0000259" key="1">
    <source>
        <dbReference type="Pfam" id="PF12146"/>
    </source>
</evidence>
<gene>
    <name evidence="2" type="ORF">CRN52_08450</name>
</gene>
<proteinExistence type="predicted"/>
<dbReference type="OMA" id="AFDWRGQ"/>
<evidence type="ECO:0000313" key="2">
    <source>
        <dbReference type="EMBL" id="POB48582.1"/>
    </source>
</evidence>
<dbReference type="AlphaFoldDB" id="A0A2S3RU11"/>
<organism evidence="2 3">
    <name type="scientific">Vibrio vulnificus</name>
    <dbReference type="NCBI Taxonomy" id="672"/>
    <lineage>
        <taxon>Bacteria</taxon>
        <taxon>Pseudomonadati</taxon>
        <taxon>Pseudomonadota</taxon>
        <taxon>Gammaproteobacteria</taxon>
        <taxon>Vibrionales</taxon>
        <taxon>Vibrionaceae</taxon>
        <taxon>Vibrio</taxon>
    </lineage>
</organism>
<dbReference type="RefSeq" id="WP_011079151.1">
    <property type="nucleotide sequence ID" value="NZ_AP026552.1"/>
</dbReference>
<sequence length="332" mass="38422">MVNNSSPLSYTQEALFEQAIGGPIAALWQQRQEGFLKTRDKMQLYWCKLTNPQHKKAVLVVNGRIESAWKYQELLFDLYRQGYDVYSYDHRGQGLSDRLVKDSDIGHVYEFDDYILDMEAVIAHFDFSPYQQRHIVSHSMGGAVATRYLQTHPQHGFDKLVLSAPMFGIDLPWYLSPVAMAVSQILTAVYPTPTYAPGHKSYYEKPFEDNPLSQSQARYQWFRQLYRDKPELQVGGPSTRWVWQGLMAAKQCILLTRQLTIPVLLLQAGGDRIVSNQAQSQFFKKLHKTNKRSEMVTIEGAQHELLFEKDHYRNQALSAMFRFLQKEESNQA</sequence>
<dbReference type="EMBL" id="PDGH01000074">
    <property type="protein sequence ID" value="POB48582.1"/>
    <property type="molecule type" value="Genomic_DNA"/>
</dbReference>
<dbReference type="Gene3D" id="3.40.50.1820">
    <property type="entry name" value="alpha/beta hydrolase"/>
    <property type="match status" value="1"/>
</dbReference>
<dbReference type="SUPFAM" id="SSF53474">
    <property type="entry name" value="alpha/beta-Hydrolases"/>
    <property type="match status" value="1"/>
</dbReference>